<keyword evidence="2" id="KW-0677">Repeat</keyword>
<comment type="function">
    <text evidence="3">Component of the ASTRA complex involved in chromatin remodeling.</text>
</comment>
<keyword evidence="9" id="KW-1185">Reference proteome</keyword>
<dbReference type="PANTHER" id="PTHR19854:SF1">
    <property type="entry name" value="GUANINE NUCLEOTIDE-BINDING PROTEIN SUBUNIT BETA-LIKE PROTEIN 1"/>
    <property type="match status" value="1"/>
</dbReference>
<organism evidence="8 9">
    <name type="scientific">Neodothiora populina</name>
    <dbReference type="NCBI Taxonomy" id="2781224"/>
    <lineage>
        <taxon>Eukaryota</taxon>
        <taxon>Fungi</taxon>
        <taxon>Dikarya</taxon>
        <taxon>Ascomycota</taxon>
        <taxon>Pezizomycotina</taxon>
        <taxon>Dothideomycetes</taxon>
        <taxon>Dothideomycetidae</taxon>
        <taxon>Dothideales</taxon>
        <taxon>Dothioraceae</taxon>
        <taxon>Neodothiora</taxon>
    </lineage>
</organism>
<dbReference type="SMART" id="SM00320">
    <property type="entry name" value="WD40"/>
    <property type="match status" value="4"/>
</dbReference>
<dbReference type="InterPro" id="IPR001680">
    <property type="entry name" value="WD40_rpt"/>
</dbReference>
<dbReference type="PROSITE" id="PS50082">
    <property type="entry name" value="WD_REPEATS_2"/>
    <property type="match status" value="2"/>
</dbReference>
<evidence type="ECO:0000256" key="4">
    <source>
        <dbReference type="ARBA" id="ARBA00037931"/>
    </source>
</evidence>
<dbReference type="GeneID" id="95975543"/>
<dbReference type="InterPro" id="IPR015943">
    <property type="entry name" value="WD40/YVTN_repeat-like_dom_sf"/>
</dbReference>
<feature type="repeat" description="WD" evidence="7">
    <location>
        <begin position="379"/>
        <end position="394"/>
    </location>
</feature>
<protein>
    <recommendedName>
        <fullName evidence="6">ASTRA-associated protein 1</fullName>
    </recommendedName>
</protein>
<evidence type="ECO:0000313" key="8">
    <source>
        <dbReference type="EMBL" id="KAL1311750.1"/>
    </source>
</evidence>
<keyword evidence="1 7" id="KW-0853">WD repeat</keyword>
<comment type="caution">
    <text evidence="8">The sequence shown here is derived from an EMBL/GenBank/DDBJ whole genome shotgun (WGS) entry which is preliminary data.</text>
</comment>
<evidence type="ECO:0000256" key="2">
    <source>
        <dbReference type="ARBA" id="ARBA00022737"/>
    </source>
</evidence>
<dbReference type="Pfam" id="PF00400">
    <property type="entry name" value="WD40"/>
    <property type="match status" value="3"/>
</dbReference>
<evidence type="ECO:0000256" key="5">
    <source>
        <dbReference type="ARBA" id="ARBA00038749"/>
    </source>
</evidence>
<dbReference type="PROSITE" id="PS00678">
    <property type="entry name" value="WD_REPEATS_1"/>
    <property type="match status" value="1"/>
</dbReference>
<evidence type="ECO:0000256" key="1">
    <source>
        <dbReference type="ARBA" id="ARBA00022574"/>
    </source>
</evidence>
<accession>A0ABR3PQA5</accession>
<sequence>MTSDHQIQSSTLPAPQPDYVLRGHSAQIHSVCFLRHNTRLLTGDAQGWLVLWSLASKRPVAVWRAHEGAILGLGSWNDDKIITHGRDTKLLVWQLRESDEPMFSTILPIEDDITRRAEPWLLQSLEVNTLNFCSFAQCPANALEKNDDDASSIFLAVPGRREGEVEIYSLPSQERLFTIGAPKGIKTGMVMALKITYLVDDLTVIAGFESGHTCLWHKPSLEAGWKTAYIGRVHEQPVLSLDMAETHSAYFTSAADALVARHPLTIADTPVTDELTKQVQTKHSGQQALRVRSDEKVFATAGWDGRIRVYSVKTMRELAVLKWHKQGCYALAFADLSHPVGTVLPDSHDADDSAGKASLEPYLTVEQKRNIKAQTTHWLAAGAKDGKVSLWDIY</sequence>
<dbReference type="SUPFAM" id="SSF50978">
    <property type="entry name" value="WD40 repeat-like"/>
    <property type="match status" value="1"/>
</dbReference>
<evidence type="ECO:0000313" key="9">
    <source>
        <dbReference type="Proteomes" id="UP001562354"/>
    </source>
</evidence>
<evidence type="ECO:0000256" key="7">
    <source>
        <dbReference type="PROSITE-ProRule" id="PRU00221"/>
    </source>
</evidence>
<gene>
    <name evidence="8" type="ORF">AAFC00_001840</name>
</gene>
<dbReference type="PANTHER" id="PTHR19854">
    <property type="entry name" value="TRANSDUCIN BETA-LIKE 3"/>
    <property type="match status" value="1"/>
</dbReference>
<dbReference type="InterPro" id="IPR019775">
    <property type="entry name" value="WD40_repeat_CS"/>
</dbReference>
<dbReference type="RefSeq" id="XP_069204599.1">
    <property type="nucleotide sequence ID" value="XM_069341086.1"/>
</dbReference>
<comment type="similarity">
    <text evidence="4">Belongs to the WD repeat ASA1 family.</text>
</comment>
<dbReference type="Proteomes" id="UP001562354">
    <property type="component" value="Unassembled WGS sequence"/>
</dbReference>
<comment type="subunit">
    <text evidence="5">Component of the ASTRA chromatin remodeling machinery complex.</text>
</comment>
<evidence type="ECO:0000256" key="3">
    <source>
        <dbReference type="ARBA" id="ARBA00037338"/>
    </source>
</evidence>
<proteinExistence type="inferred from homology"/>
<dbReference type="Gene3D" id="2.130.10.10">
    <property type="entry name" value="YVTN repeat-like/Quinoprotein amine dehydrogenase"/>
    <property type="match status" value="2"/>
</dbReference>
<feature type="repeat" description="WD" evidence="7">
    <location>
        <begin position="21"/>
        <end position="62"/>
    </location>
</feature>
<evidence type="ECO:0000256" key="6">
    <source>
        <dbReference type="ARBA" id="ARBA00040563"/>
    </source>
</evidence>
<reference evidence="8 9" key="1">
    <citation type="submission" date="2024-07" db="EMBL/GenBank/DDBJ databases">
        <title>Draft sequence of the Neodothiora populina.</title>
        <authorList>
            <person name="Drown D.D."/>
            <person name="Schuette U.S."/>
            <person name="Buechlein A.B."/>
            <person name="Rusch D.R."/>
            <person name="Winton L.W."/>
            <person name="Adams G.A."/>
        </authorList>
    </citation>
    <scope>NUCLEOTIDE SEQUENCE [LARGE SCALE GENOMIC DNA]</scope>
    <source>
        <strain evidence="8 9">CPC 39397</strain>
    </source>
</reference>
<dbReference type="InterPro" id="IPR036322">
    <property type="entry name" value="WD40_repeat_dom_sf"/>
</dbReference>
<name>A0ABR3PQA5_9PEZI</name>
<dbReference type="EMBL" id="JBFMKM010000001">
    <property type="protein sequence ID" value="KAL1311750.1"/>
    <property type="molecule type" value="Genomic_DNA"/>
</dbReference>